<name>C9SF26_VERA1</name>
<dbReference type="GO" id="GO:0005739">
    <property type="term" value="C:mitochondrion"/>
    <property type="evidence" value="ECO:0007669"/>
    <property type="project" value="UniProtKB-SubCell"/>
</dbReference>
<reference evidence="9" key="1">
    <citation type="journal article" date="2011" name="PLoS Pathog.">
        <title>Comparative genomics yields insights into niche adaptation of plant vascular wilt pathogens.</title>
        <authorList>
            <person name="Klosterman S.J."/>
            <person name="Subbarao K.V."/>
            <person name="Kang S."/>
            <person name="Veronese P."/>
            <person name="Gold S.E."/>
            <person name="Thomma B.P.H.J."/>
            <person name="Chen Z."/>
            <person name="Henrissat B."/>
            <person name="Lee Y.-H."/>
            <person name="Park J."/>
            <person name="Garcia-Pedrajas M.D."/>
            <person name="Barbara D.J."/>
            <person name="Anchieta A."/>
            <person name="de Jonge R."/>
            <person name="Santhanam P."/>
            <person name="Maruthachalam K."/>
            <person name="Atallah Z."/>
            <person name="Amyotte S.G."/>
            <person name="Paz Z."/>
            <person name="Inderbitzin P."/>
            <person name="Hayes R.J."/>
            <person name="Heiman D.I."/>
            <person name="Young S."/>
            <person name="Zeng Q."/>
            <person name="Engels R."/>
            <person name="Galagan J."/>
            <person name="Cuomo C.A."/>
            <person name="Dobinson K.F."/>
            <person name="Ma L.-J."/>
        </authorList>
    </citation>
    <scope>NUCLEOTIDE SEQUENCE [LARGE SCALE GENOMIC DNA]</scope>
    <source>
        <strain evidence="9">VaMs.102 / ATCC MYA-4576 / FGSC 10136</strain>
    </source>
</reference>
<dbReference type="OMA" id="YMRDWAR"/>
<evidence type="ECO:0000313" key="9">
    <source>
        <dbReference type="Proteomes" id="UP000008698"/>
    </source>
</evidence>
<evidence type="ECO:0000256" key="3">
    <source>
        <dbReference type="ARBA" id="ARBA00022946"/>
    </source>
</evidence>
<evidence type="ECO:0000256" key="1">
    <source>
        <dbReference type="ARBA" id="ARBA00004173"/>
    </source>
</evidence>
<organism evidence="9">
    <name type="scientific">Verticillium alfalfae (strain VaMs.102 / ATCC MYA-4576 / FGSC 10136)</name>
    <name type="common">Verticillium wilt of alfalfa</name>
    <name type="synonym">Verticillium albo-atrum</name>
    <dbReference type="NCBI Taxonomy" id="526221"/>
    <lineage>
        <taxon>Eukaryota</taxon>
        <taxon>Fungi</taxon>
        <taxon>Dikarya</taxon>
        <taxon>Ascomycota</taxon>
        <taxon>Pezizomycotina</taxon>
        <taxon>Sordariomycetes</taxon>
        <taxon>Hypocreomycetidae</taxon>
        <taxon>Glomerellales</taxon>
        <taxon>Plectosphaerellaceae</taxon>
        <taxon>Verticillium</taxon>
    </lineage>
</organism>
<comment type="subcellular location">
    <subcellularLocation>
        <location evidence="1">Mitochondrion</location>
    </subcellularLocation>
</comment>
<dbReference type="GeneID" id="9532016"/>
<dbReference type="InterPro" id="IPR045293">
    <property type="entry name" value="Complex1_LYR_LYRM2"/>
</dbReference>
<keyword evidence="9" id="KW-1185">Reference proteome</keyword>
<dbReference type="eggNOG" id="ENOG502SAMX">
    <property type="taxonomic scope" value="Eukaryota"/>
</dbReference>
<dbReference type="CDD" id="cd20262">
    <property type="entry name" value="Complex1_LYR_LYRM2"/>
    <property type="match status" value="1"/>
</dbReference>
<keyword evidence="3" id="KW-0809">Transit peptide</keyword>
<evidence type="ECO:0000256" key="2">
    <source>
        <dbReference type="ARBA" id="ARBA00009508"/>
    </source>
</evidence>
<dbReference type="KEGG" id="val:VDBG_03921"/>
<evidence type="ECO:0000259" key="7">
    <source>
        <dbReference type="Pfam" id="PF05347"/>
    </source>
</evidence>
<comment type="similarity">
    <text evidence="2">Belongs to the complex I LYR family.</text>
</comment>
<evidence type="ECO:0000313" key="8">
    <source>
        <dbReference type="EMBL" id="EEY17812.1"/>
    </source>
</evidence>
<dbReference type="PANTHER" id="PTHR13675:SF0">
    <property type="entry name" value="LYR MOTIF-CONTAINING PROTEIN 2"/>
    <property type="match status" value="1"/>
</dbReference>
<evidence type="ECO:0000256" key="4">
    <source>
        <dbReference type="ARBA" id="ARBA00023128"/>
    </source>
</evidence>
<gene>
    <name evidence="8" type="ORF">VDBG_03921</name>
</gene>
<dbReference type="HOGENOM" id="CLU_151409_0_0_1"/>
<comment type="function">
    <text evidence="6">Involved in efficient integration of the N-module into mitochondrial respiratory chain complex I.</text>
</comment>
<accession>C9SF26</accession>
<feature type="domain" description="Complex 1 LYR protein" evidence="7">
    <location>
        <begin position="39"/>
        <end position="81"/>
    </location>
</feature>
<dbReference type="Pfam" id="PF05347">
    <property type="entry name" value="Complex1_LYR"/>
    <property type="match status" value="1"/>
</dbReference>
<sequence>MTPTLGRWWLAARGYSTAAPAKTRLKKTLSLDHFLQRGRVLSLYRTILRGTAHISDPSTKAESRRYARGEFERHRHVTDIVSLHHDRARLLVSVNLRLNPQGHIRYLLSTGKVEWDSMGRYVEGL</sequence>
<evidence type="ECO:0000256" key="5">
    <source>
        <dbReference type="ARBA" id="ARBA00026235"/>
    </source>
</evidence>
<dbReference type="OrthoDB" id="74240at2759"/>
<keyword evidence="4" id="KW-0496">Mitochondrion</keyword>
<dbReference type="EMBL" id="DS985217">
    <property type="protein sequence ID" value="EEY17812.1"/>
    <property type="molecule type" value="Genomic_DNA"/>
</dbReference>
<dbReference type="InterPro" id="IPR008011">
    <property type="entry name" value="Complex1_LYR_dom"/>
</dbReference>
<dbReference type="RefSeq" id="XP_003005968.1">
    <property type="nucleotide sequence ID" value="XM_003005922.1"/>
</dbReference>
<dbReference type="STRING" id="526221.C9SF26"/>
<protein>
    <recommendedName>
        <fullName evidence="5">LYR motif-containing protein 2</fullName>
    </recommendedName>
</protein>
<evidence type="ECO:0000256" key="6">
    <source>
        <dbReference type="ARBA" id="ARBA00044735"/>
    </source>
</evidence>
<dbReference type="PANTHER" id="PTHR13675">
    <property type="entry name" value="LYR MOTIF-CONTAINING PROTEIN 2"/>
    <property type="match status" value="1"/>
</dbReference>
<proteinExistence type="inferred from homology"/>
<dbReference type="AlphaFoldDB" id="C9SF26"/>
<dbReference type="Proteomes" id="UP000008698">
    <property type="component" value="Unassembled WGS sequence"/>
</dbReference>